<evidence type="ECO:0000313" key="2">
    <source>
        <dbReference type="Proteomes" id="UP000714275"/>
    </source>
</evidence>
<sequence>MVLHGPWLSRALANDSRFVSKTTCSALSEREYVRDYGLDLSWQDHILLTSLLPRGQAALTSALGKIDPVAYYSIIIPHHSDNIVANRYSNHRTIRSDSRCCGLSAEAQSLQHRNSETWVAREDISMQAGPYGSCMVGSYGLLLPKYPFLARHVCSSALAIAEPNSTTPAFLYIHSPSRVRTVMQLAQNMKRGRWSGNVPQTEASVASTQRSSMNATYDNIRRLCPY</sequence>
<name>A0A9P7D7S0_9AGAM</name>
<dbReference type="AlphaFoldDB" id="A0A9P7D7S0"/>
<keyword evidence="2" id="KW-1185">Reference proteome</keyword>
<evidence type="ECO:0000313" key="1">
    <source>
        <dbReference type="EMBL" id="KAG1781696.1"/>
    </source>
</evidence>
<comment type="caution">
    <text evidence="1">The sequence shown here is derived from an EMBL/GenBank/DDBJ whole genome shotgun (WGS) entry which is preliminary data.</text>
</comment>
<dbReference type="EMBL" id="JABBWD010000005">
    <property type="protein sequence ID" value="KAG1781696.1"/>
    <property type="molecule type" value="Genomic_DNA"/>
</dbReference>
<protein>
    <submittedName>
        <fullName evidence="1">Uncharacterized protein</fullName>
    </submittedName>
</protein>
<gene>
    <name evidence="1" type="ORF">EV702DRAFT_601467</name>
</gene>
<dbReference type="OrthoDB" id="10253954at2759"/>
<dbReference type="Proteomes" id="UP000714275">
    <property type="component" value="Unassembled WGS sequence"/>
</dbReference>
<reference evidence="1" key="1">
    <citation type="journal article" date="2020" name="New Phytol.">
        <title>Comparative genomics reveals dynamic genome evolution in host specialist ectomycorrhizal fungi.</title>
        <authorList>
            <person name="Lofgren L.A."/>
            <person name="Nguyen N.H."/>
            <person name="Vilgalys R."/>
            <person name="Ruytinx J."/>
            <person name="Liao H.L."/>
            <person name="Branco S."/>
            <person name="Kuo A."/>
            <person name="LaButti K."/>
            <person name="Lipzen A."/>
            <person name="Andreopoulos W."/>
            <person name="Pangilinan J."/>
            <person name="Riley R."/>
            <person name="Hundley H."/>
            <person name="Na H."/>
            <person name="Barry K."/>
            <person name="Grigoriev I.V."/>
            <person name="Stajich J.E."/>
            <person name="Kennedy P.G."/>
        </authorList>
    </citation>
    <scope>NUCLEOTIDE SEQUENCE</scope>
    <source>
        <strain evidence="1">DOB743</strain>
    </source>
</reference>
<proteinExistence type="predicted"/>
<organism evidence="1 2">
    <name type="scientific">Suillus placidus</name>
    <dbReference type="NCBI Taxonomy" id="48579"/>
    <lineage>
        <taxon>Eukaryota</taxon>
        <taxon>Fungi</taxon>
        <taxon>Dikarya</taxon>
        <taxon>Basidiomycota</taxon>
        <taxon>Agaricomycotina</taxon>
        <taxon>Agaricomycetes</taxon>
        <taxon>Agaricomycetidae</taxon>
        <taxon>Boletales</taxon>
        <taxon>Suillineae</taxon>
        <taxon>Suillaceae</taxon>
        <taxon>Suillus</taxon>
    </lineage>
</organism>
<accession>A0A9P7D7S0</accession>